<protein>
    <submittedName>
        <fullName evidence="2">Uncharacterized protein</fullName>
    </submittedName>
</protein>
<evidence type="ECO:0000256" key="1">
    <source>
        <dbReference type="SAM" id="MobiDB-lite"/>
    </source>
</evidence>
<dbReference type="Proteomes" id="UP000824782">
    <property type="component" value="Unassembled WGS sequence"/>
</dbReference>
<comment type="caution">
    <text evidence="2">The sequence shown here is derived from an EMBL/GenBank/DDBJ whole genome shotgun (WGS) entry which is preliminary data.</text>
</comment>
<keyword evidence="3" id="KW-1185">Reference proteome</keyword>
<evidence type="ECO:0000313" key="2">
    <source>
        <dbReference type="EMBL" id="KAG8536968.1"/>
    </source>
</evidence>
<name>A0AAV6YT75_ENGPU</name>
<proteinExistence type="predicted"/>
<dbReference type="AlphaFoldDB" id="A0AAV6YT75"/>
<dbReference type="EMBL" id="WNYA01035526">
    <property type="protein sequence ID" value="KAG8536968.1"/>
    <property type="molecule type" value="Genomic_DNA"/>
</dbReference>
<gene>
    <name evidence="2" type="ORF">GDO81_025317</name>
</gene>
<organism evidence="2 3">
    <name type="scientific">Engystomops pustulosus</name>
    <name type="common">Tungara frog</name>
    <name type="synonym">Physalaemus pustulosus</name>
    <dbReference type="NCBI Taxonomy" id="76066"/>
    <lineage>
        <taxon>Eukaryota</taxon>
        <taxon>Metazoa</taxon>
        <taxon>Chordata</taxon>
        <taxon>Craniata</taxon>
        <taxon>Vertebrata</taxon>
        <taxon>Euteleostomi</taxon>
        <taxon>Amphibia</taxon>
        <taxon>Batrachia</taxon>
        <taxon>Anura</taxon>
        <taxon>Neobatrachia</taxon>
        <taxon>Hyloidea</taxon>
        <taxon>Leptodactylidae</taxon>
        <taxon>Leiuperinae</taxon>
        <taxon>Engystomops</taxon>
    </lineage>
</organism>
<evidence type="ECO:0000313" key="3">
    <source>
        <dbReference type="Proteomes" id="UP000824782"/>
    </source>
</evidence>
<accession>A0AAV6YT75</accession>
<sequence>MTLPDPRHADRESKLMVLFSEDPSTGQNIPQNFCLGFGLPDPMFLKKAGTSSPPCCLLSAILLPQQPPQGMDQIYKTQKNGENRGCKGRTERRRRREEKALQVRSKQKKGGLCSHHAGCTEGCAGVLLTAQVHSPSLNLQQGGEEGREWVGVGGCCCCRRMPEVMRTRGMDHPAQNLTGTEGG</sequence>
<reference evidence="2" key="1">
    <citation type="thesis" date="2020" institute="ProQuest LLC" country="789 East Eisenhower Parkway, Ann Arbor, MI, USA">
        <title>Comparative Genomics and Chromosome Evolution.</title>
        <authorList>
            <person name="Mudd A.B."/>
        </authorList>
    </citation>
    <scope>NUCLEOTIDE SEQUENCE</scope>
    <source>
        <strain evidence="2">237g6f4</strain>
        <tissue evidence="2">Blood</tissue>
    </source>
</reference>
<feature type="compositionally biased region" description="Basic and acidic residues" evidence="1">
    <location>
        <begin position="79"/>
        <end position="89"/>
    </location>
</feature>
<feature type="region of interest" description="Disordered" evidence="1">
    <location>
        <begin position="79"/>
        <end position="98"/>
    </location>
</feature>